<dbReference type="InterPro" id="IPR051927">
    <property type="entry name" value="Zn_Chap_cDPG_Synth"/>
</dbReference>
<sequence length="432" mass="46884">MNLSPLPVTVLSGFLGAGKTTLIEHILANAAGLRIAVIVADVAAIELDATLVRASETTHGATQKRIALKNGSALIAASDDLPGDIERVAGEQQFDAILVEAAGASTAMSIAESLTFGDGENDDDTPLAGIARLDTTVTIVDASRFLTDFARTGSLAEAGIVTTEDDDRTVVELLVDQVEFCDVLVVNKPDLVSDEALARLQRILTHINPGAVQIVSHYADVAPADVLDTQHFDFDATSGSAGWLVTLTEDHDPQPHMNADDAGVSTFVYRARRPFHPARLWALLHEEWKGVLRSKGFFWLATRNEIGGTLSQAGGTCRPAPAGTWWAAQDRGEWPEGDDELMNEIAADWYGDANDFSIGDRRQELVMIGVDIDAPAWRARLDACLLNDDEYASGPEAWKAFADPFPAWDLDDDDDHDHHDHDHHHDHGHHHH</sequence>
<evidence type="ECO:0000313" key="8">
    <source>
        <dbReference type="EMBL" id="CAG4899915.1"/>
    </source>
</evidence>
<evidence type="ECO:0000313" key="9">
    <source>
        <dbReference type="Proteomes" id="UP000789752"/>
    </source>
</evidence>
<dbReference type="InterPro" id="IPR003495">
    <property type="entry name" value="CobW/HypB/UreG_nucleotide-bd"/>
</dbReference>
<dbReference type="SMART" id="SM00833">
    <property type="entry name" value="CobW_C"/>
    <property type="match status" value="1"/>
</dbReference>
<dbReference type="CDD" id="cd03112">
    <property type="entry name" value="CobW-like"/>
    <property type="match status" value="1"/>
</dbReference>
<keyword evidence="2" id="KW-0378">Hydrolase</keyword>
<dbReference type="EMBL" id="CAJQYY010000013">
    <property type="protein sequence ID" value="CAG4899915.1"/>
    <property type="molecule type" value="Genomic_DNA"/>
</dbReference>
<dbReference type="RefSeq" id="WP_228978690.1">
    <property type="nucleotide sequence ID" value="NZ_CAJQYY010000013.1"/>
</dbReference>
<evidence type="ECO:0000256" key="5">
    <source>
        <dbReference type="ARBA" id="ARBA00045658"/>
    </source>
</evidence>
<proteinExistence type="inferred from homology"/>
<evidence type="ECO:0000256" key="6">
    <source>
        <dbReference type="ARBA" id="ARBA00049117"/>
    </source>
</evidence>
<dbReference type="InterPro" id="IPR036627">
    <property type="entry name" value="CobW-likC_sf"/>
</dbReference>
<dbReference type="PANTHER" id="PTHR43603:SF1">
    <property type="entry name" value="ZINC-REGULATED GTPASE METALLOPROTEIN ACTIVATOR 1"/>
    <property type="match status" value="1"/>
</dbReference>
<name>A0ABN7QJY1_9BURK</name>
<accession>A0ABN7QJY1</accession>
<dbReference type="InterPro" id="IPR011629">
    <property type="entry name" value="CobW-like_C"/>
</dbReference>
<evidence type="ECO:0000256" key="1">
    <source>
        <dbReference type="ARBA" id="ARBA00022741"/>
    </source>
</evidence>
<comment type="catalytic activity">
    <reaction evidence="6">
        <text>GTP + H2O = GDP + phosphate + H(+)</text>
        <dbReference type="Rhea" id="RHEA:19669"/>
        <dbReference type="ChEBI" id="CHEBI:15377"/>
        <dbReference type="ChEBI" id="CHEBI:15378"/>
        <dbReference type="ChEBI" id="CHEBI:37565"/>
        <dbReference type="ChEBI" id="CHEBI:43474"/>
        <dbReference type="ChEBI" id="CHEBI:58189"/>
    </reaction>
    <physiologicalReaction direction="left-to-right" evidence="6">
        <dbReference type="Rhea" id="RHEA:19670"/>
    </physiologicalReaction>
</comment>
<dbReference type="Gene3D" id="3.30.1220.10">
    <property type="entry name" value="CobW-like, C-terminal domain"/>
    <property type="match status" value="1"/>
</dbReference>
<evidence type="ECO:0000256" key="4">
    <source>
        <dbReference type="ARBA" id="ARBA00034320"/>
    </source>
</evidence>
<keyword evidence="9" id="KW-1185">Reference proteome</keyword>
<keyword evidence="1" id="KW-0547">Nucleotide-binding</keyword>
<dbReference type="Proteomes" id="UP000789752">
    <property type="component" value="Unassembled WGS sequence"/>
</dbReference>
<protein>
    <submittedName>
        <fullName evidence="8">Metal chaperone YciC</fullName>
    </submittedName>
</protein>
<organism evidence="8 9">
    <name type="scientific">Paraburkholderia gardini</name>
    <dbReference type="NCBI Taxonomy" id="2823469"/>
    <lineage>
        <taxon>Bacteria</taxon>
        <taxon>Pseudomonadati</taxon>
        <taxon>Pseudomonadota</taxon>
        <taxon>Betaproteobacteria</taxon>
        <taxon>Burkholderiales</taxon>
        <taxon>Burkholderiaceae</taxon>
        <taxon>Paraburkholderia</taxon>
    </lineage>
</organism>
<evidence type="ECO:0000259" key="7">
    <source>
        <dbReference type="SMART" id="SM00833"/>
    </source>
</evidence>
<dbReference type="PANTHER" id="PTHR43603">
    <property type="entry name" value="COBW DOMAIN-CONTAINING PROTEIN DDB_G0274527"/>
    <property type="match status" value="1"/>
</dbReference>
<evidence type="ECO:0000256" key="3">
    <source>
        <dbReference type="ARBA" id="ARBA00023186"/>
    </source>
</evidence>
<dbReference type="Gene3D" id="3.40.50.300">
    <property type="entry name" value="P-loop containing nucleotide triphosphate hydrolases"/>
    <property type="match status" value="1"/>
</dbReference>
<comment type="similarity">
    <text evidence="4">Belongs to the SIMIBI class G3E GTPase family. ZNG1 subfamily.</text>
</comment>
<comment type="function">
    <text evidence="5">Zinc chaperone that directly transfers zinc cofactor to target proteins, thereby activating them. Zinc is transferred from the CXCC motif in the GTPase domain to the zinc binding site in target proteins in a process requiring GTP hydrolysis.</text>
</comment>
<evidence type="ECO:0000256" key="2">
    <source>
        <dbReference type="ARBA" id="ARBA00022801"/>
    </source>
</evidence>
<keyword evidence="3" id="KW-0143">Chaperone</keyword>
<dbReference type="InterPro" id="IPR027417">
    <property type="entry name" value="P-loop_NTPase"/>
</dbReference>
<dbReference type="SUPFAM" id="SSF52540">
    <property type="entry name" value="P-loop containing nucleoside triphosphate hydrolases"/>
    <property type="match status" value="1"/>
</dbReference>
<reference evidence="8 9" key="1">
    <citation type="submission" date="2021-04" db="EMBL/GenBank/DDBJ databases">
        <authorList>
            <person name="Vanwijnsberghe S."/>
        </authorList>
    </citation>
    <scope>NUCLEOTIDE SEQUENCE [LARGE SCALE GENOMIC DNA]</scope>
    <source>
        <strain evidence="8 9">LMG 32171</strain>
    </source>
</reference>
<dbReference type="Pfam" id="PF07683">
    <property type="entry name" value="CobW_C"/>
    <property type="match status" value="1"/>
</dbReference>
<comment type="caution">
    <text evidence="8">The sequence shown here is derived from an EMBL/GenBank/DDBJ whole genome shotgun (WGS) entry which is preliminary data.</text>
</comment>
<feature type="domain" description="CobW C-terminal" evidence="7">
    <location>
        <begin position="264"/>
        <end position="385"/>
    </location>
</feature>
<dbReference type="Pfam" id="PF02492">
    <property type="entry name" value="cobW"/>
    <property type="match status" value="1"/>
</dbReference>
<gene>
    <name evidence="8" type="primary">yciC</name>
    <name evidence="8" type="ORF">R54767_02595</name>
</gene>